<feature type="compositionally biased region" description="Basic residues" evidence="1">
    <location>
        <begin position="226"/>
        <end position="247"/>
    </location>
</feature>
<dbReference type="Proteomes" id="UP001345219">
    <property type="component" value="Chromosome 19"/>
</dbReference>
<accession>A0AAN7JG08</accession>
<feature type="region of interest" description="Disordered" evidence="1">
    <location>
        <begin position="151"/>
        <end position="176"/>
    </location>
</feature>
<dbReference type="AlphaFoldDB" id="A0AAN7JG08"/>
<keyword evidence="3" id="KW-1185">Reference proteome</keyword>
<dbReference type="PANTHER" id="PTHR34684">
    <property type="entry name" value="OS08G0192200 PROTEIN"/>
    <property type="match status" value="1"/>
</dbReference>
<gene>
    <name evidence="2" type="ORF">SAY87_024763</name>
</gene>
<feature type="compositionally biased region" description="Basic residues" evidence="1">
    <location>
        <begin position="255"/>
        <end position="264"/>
    </location>
</feature>
<feature type="region of interest" description="Disordered" evidence="1">
    <location>
        <begin position="213"/>
        <end position="264"/>
    </location>
</feature>
<reference evidence="2 3" key="1">
    <citation type="journal article" date="2023" name="Hortic Res">
        <title>Pangenome of water caltrop reveals structural variations and asymmetric subgenome divergence after allopolyploidization.</title>
        <authorList>
            <person name="Zhang X."/>
            <person name="Chen Y."/>
            <person name="Wang L."/>
            <person name="Yuan Y."/>
            <person name="Fang M."/>
            <person name="Shi L."/>
            <person name="Lu R."/>
            <person name="Comes H.P."/>
            <person name="Ma Y."/>
            <person name="Chen Y."/>
            <person name="Huang G."/>
            <person name="Zhou Y."/>
            <person name="Zheng Z."/>
            <person name="Qiu Y."/>
        </authorList>
    </citation>
    <scope>NUCLEOTIDE SEQUENCE [LARGE SCALE GENOMIC DNA]</scope>
    <source>
        <tissue evidence="2">Roots</tissue>
    </source>
</reference>
<dbReference type="PANTHER" id="PTHR34684:SF1">
    <property type="entry name" value="OS08G0192200 PROTEIN"/>
    <property type="match status" value="1"/>
</dbReference>
<evidence type="ECO:0000256" key="1">
    <source>
        <dbReference type="SAM" id="MobiDB-lite"/>
    </source>
</evidence>
<protein>
    <submittedName>
        <fullName evidence="2">Uncharacterized protein</fullName>
    </submittedName>
</protein>
<proteinExistence type="predicted"/>
<sequence length="264" mass="30479">MDLETENRIAAILMKEAAELRRQAEKEGVLSYLHKPTVRGRPNSRFLTATVLGVQQANKAVEVNEMWRIRQKELELDNRLKGRSMSASRNYEANYKDIASNSRSMNRRLSVNDESDSASCSSGKFGHANIEPDEDEGLKDEEVEEFLNSRVKRGRGSVGSRMDETGPYLPSRADAENISSYPDARVQRVVCRPERPFPLKTCKSAEEWAYADSMKKGKRDHLESSKKKHSHKHRSKDKSADRRKKEKRSKDERRKDRKRQRLED</sequence>
<comment type="caution">
    <text evidence="2">The sequence shown here is derived from an EMBL/GenBank/DDBJ whole genome shotgun (WGS) entry which is preliminary data.</text>
</comment>
<name>A0AAN7JG08_9MYRT</name>
<organism evidence="2 3">
    <name type="scientific">Trapa incisa</name>
    <dbReference type="NCBI Taxonomy" id="236973"/>
    <lineage>
        <taxon>Eukaryota</taxon>
        <taxon>Viridiplantae</taxon>
        <taxon>Streptophyta</taxon>
        <taxon>Embryophyta</taxon>
        <taxon>Tracheophyta</taxon>
        <taxon>Spermatophyta</taxon>
        <taxon>Magnoliopsida</taxon>
        <taxon>eudicotyledons</taxon>
        <taxon>Gunneridae</taxon>
        <taxon>Pentapetalae</taxon>
        <taxon>rosids</taxon>
        <taxon>malvids</taxon>
        <taxon>Myrtales</taxon>
        <taxon>Lythraceae</taxon>
        <taxon>Trapa</taxon>
    </lineage>
</organism>
<evidence type="ECO:0000313" key="3">
    <source>
        <dbReference type="Proteomes" id="UP001345219"/>
    </source>
</evidence>
<feature type="region of interest" description="Disordered" evidence="1">
    <location>
        <begin position="113"/>
        <end position="139"/>
    </location>
</feature>
<dbReference type="EMBL" id="JAXIOK010000024">
    <property type="protein sequence ID" value="KAK4741175.1"/>
    <property type="molecule type" value="Genomic_DNA"/>
</dbReference>
<evidence type="ECO:0000313" key="2">
    <source>
        <dbReference type="EMBL" id="KAK4741175.1"/>
    </source>
</evidence>